<keyword evidence="1" id="KW-0472">Membrane</keyword>
<feature type="transmembrane region" description="Helical" evidence="1">
    <location>
        <begin position="179"/>
        <end position="203"/>
    </location>
</feature>
<name>G7VI88_9CREN</name>
<keyword evidence="1" id="KW-1133">Transmembrane helix</keyword>
<dbReference type="EMBL" id="CP003098">
    <property type="protein sequence ID" value="AET32180.1"/>
    <property type="molecule type" value="Genomic_DNA"/>
</dbReference>
<dbReference type="BioCyc" id="PSP1104324:GJSN-718-MONOMER"/>
<proteinExistence type="predicted"/>
<dbReference type="STRING" id="1104324.P186_0732"/>
<dbReference type="AlphaFoldDB" id="G7VI88"/>
<evidence type="ECO:0008006" key="4">
    <source>
        <dbReference type="Google" id="ProtNLM"/>
    </source>
</evidence>
<feature type="transmembrane region" description="Helical" evidence="1">
    <location>
        <begin position="209"/>
        <end position="233"/>
    </location>
</feature>
<feature type="transmembrane region" description="Helical" evidence="1">
    <location>
        <begin position="245"/>
        <end position="267"/>
    </location>
</feature>
<feature type="transmembrane region" description="Helical" evidence="1">
    <location>
        <begin position="12"/>
        <end position="32"/>
    </location>
</feature>
<gene>
    <name evidence="2" type="ORF">P186_0732</name>
</gene>
<keyword evidence="1" id="KW-0812">Transmembrane</keyword>
<reference evidence="2 3" key="1">
    <citation type="journal article" date="2012" name="J. Bacteriol.">
        <title>Complete genome sequence of strain 1860, a crenarchaeon of the genus pyrobaculum able to grow with various electron acceptors.</title>
        <authorList>
            <person name="Mardanov A.V."/>
            <person name="Gumerov V.M."/>
            <person name="Slobodkina G.B."/>
            <person name="Beletsky A.V."/>
            <person name="Bonch-Osmolovskaya E.A."/>
            <person name="Ravin N.V."/>
            <person name="Skryabin K.G."/>
        </authorList>
    </citation>
    <scope>NUCLEOTIDE SEQUENCE [LARGE SCALE GENOMIC DNA]</scope>
    <source>
        <strain evidence="2 3">1860</strain>
    </source>
</reference>
<dbReference type="KEGG" id="pyr:P186_0732"/>
<organism evidence="2 3">
    <name type="scientific">Pyrobaculum ferrireducens</name>
    <dbReference type="NCBI Taxonomy" id="1104324"/>
    <lineage>
        <taxon>Archaea</taxon>
        <taxon>Thermoproteota</taxon>
        <taxon>Thermoprotei</taxon>
        <taxon>Thermoproteales</taxon>
        <taxon>Thermoproteaceae</taxon>
        <taxon>Pyrobaculum</taxon>
    </lineage>
</organism>
<sequence length="268" mass="27822">MEVESISMEHLLPLWYGFLAGITVLIGAWVMYKARERMSPQRMGVLQAVAGGVLAYLALETGHAAAEHVEKLARPDTLLDFLVSSLVTTVAFIATFILLAKAERMGHKAGLSPSLASALIVALALGIHNVGEGFAIAASLLAGAVASAVLFTVGFAVHNATEGFAIVGPLLGDRNAKPSLAYITGLSLLAGLPVIPGAAIYYTGLGNELFISTLNTIANASIVYALLHVNLGALSRLGGLTSYKFWTSLVAGVALAFSTESIVLFAVA</sequence>
<dbReference type="Proteomes" id="UP000005867">
    <property type="component" value="Chromosome"/>
</dbReference>
<evidence type="ECO:0000256" key="1">
    <source>
        <dbReference type="SAM" id="Phobius"/>
    </source>
</evidence>
<keyword evidence="3" id="KW-1185">Reference proteome</keyword>
<feature type="transmembrane region" description="Helical" evidence="1">
    <location>
        <begin position="78"/>
        <end position="99"/>
    </location>
</feature>
<feature type="transmembrane region" description="Helical" evidence="1">
    <location>
        <begin position="44"/>
        <end position="66"/>
    </location>
</feature>
<feature type="transmembrane region" description="Helical" evidence="1">
    <location>
        <begin position="134"/>
        <end position="158"/>
    </location>
</feature>
<dbReference type="HOGENOM" id="CLU_094845_0_0_2"/>
<evidence type="ECO:0000313" key="3">
    <source>
        <dbReference type="Proteomes" id="UP000005867"/>
    </source>
</evidence>
<accession>G7VI88</accession>
<evidence type="ECO:0000313" key="2">
    <source>
        <dbReference type="EMBL" id="AET32180.1"/>
    </source>
</evidence>
<dbReference type="eggNOG" id="arCOG00576">
    <property type="taxonomic scope" value="Archaea"/>
</dbReference>
<feature type="transmembrane region" description="Helical" evidence="1">
    <location>
        <begin position="111"/>
        <end position="128"/>
    </location>
</feature>
<protein>
    <recommendedName>
        <fullName evidence="4">ZIP family metal transporter</fullName>
    </recommendedName>
</protein>